<feature type="transmembrane region" description="Helical" evidence="10">
    <location>
        <begin position="88"/>
        <end position="112"/>
    </location>
</feature>
<dbReference type="AlphaFoldDB" id="A0A7V5MH24"/>
<dbReference type="InterPro" id="IPR026593">
    <property type="entry name" value="SecY"/>
</dbReference>
<comment type="similarity">
    <text evidence="2 9">Belongs to the SecY/SEC61-alpha family.</text>
</comment>
<dbReference type="PRINTS" id="PR00303">
    <property type="entry name" value="SECYTRNLCASE"/>
</dbReference>
<comment type="caution">
    <text evidence="11">The sequence shown here is derived from an EMBL/GenBank/DDBJ whole genome shotgun (WGS) entry which is preliminary data.</text>
</comment>
<feature type="transmembrane region" description="Helical" evidence="10">
    <location>
        <begin position="266"/>
        <end position="287"/>
    </location>
</feature>
<evidence type="ECO:0000256" key="8">
    <source>
        <dbReference type="ARBA" id="ARBA00023136"/>
    </source>
</evidence>
<evidence type="ECO:0000256" key="7">
    <source>
        <dbReference type="ARBA" id="ARBA00023010"/>
    </source>
</evidence>
<gene>
    <name evidence="11" type="primary">secY</name>
    <name evidence="11" type="ORF">ENJ78_00620</name>
</gene>
<evidence type="ECO:0000256" key="4">
    <source>
        <dbReference type="ARBA" id="ARBA00022692"/>
    </source>
</evidence>
<keyword evidence="5" id="KW-0653">Protein transport</keyword>
<feature type="transmembrane region" description="Helical" evidence="10">
    <location>
        <begin position="60"/>
        <end position="82"/>
    </location>
</feature>
<dbReference type="EMBL" id="DRNS01000044">
    <property type="protein sequence ID" value="HHH14195.1"/>
    <property type="molecule type" value="Genomic_DNA"/>
</dbReference>
<feature type="non-terminal residue" evidence="11">
    <location>
        <position position="1"/>
    </location>
</feature>
<feature type="transmembrane region" description="Helical" evidence="10">
    <location>
        <begin position="142"/>
        <end position="164"/>
    </location>
</feature>
<dbReference type="GO" id="GO:0016020">
    <property type="term" value="C:membrane"/>
    <property type="evidence" value="ECO:0007669"/>
    <property type="project" value="UniProtKB-SubCell"/>
</dbReference>
<evidence type="ECO:0000256" key="6">
    <source>
        <dbReference type="ARBA" id="ARBA00022989"/>
    </source>
</evidence>
<name>A0A7V5MH24_UNCKA</name>
<sequence>TLPIALLQSFGIYFLFARQGLITINNPLETGVTIISLMAGSFVLMWLGDLITEQNIGQGISILILASILSGLPASFQSFLLALQSGNLFNIGFFIVMAIFVVAGVVMVDLAVRKIEIAYASSSTATHQYQGSSFLPLKVNQAGVIPIIFAVSLVLLPSFLGNYFTQAGGSLSNLGYFLIDNFQTTSFLYNALYFSLVVLFTFFYTAFTFNPDKIADDLKSRGGFIPGIRPGKATARYLNRILTRITLIGAVFLGLIAILPNIVSSVLGISSLAIGGTSVLIVVSVIIESMRQIESQVVMREYDKISTNY</sequence>
<evidence type="ECO:0000256" key="5">
    <source>
        <dbReference type="ARBA" id="ARBA00022927"/>
    </source>
</evidence>
<dbReference type="InterPro" id="IPR023201">
    <property type="entry name" value="SecY_dom_sf"/>
</dbReference>
<dbReference type="InterPro" id="IPR002208">
    <property type="entry name" value="SecY/SEC61-alpha"/>
</dbReference>
<evidence type="ECO:0000256" key="10">
    <source>
        <dbReference type="SAM" id="Phobius"/>
    </source>
</evidence>
<dbReference type="SUPFAM" id="SSF103491">
    <property type="entry name" value="Preprotein translocase SecY subunit"/>
    <property type="match status" value="1"/>
</dbReference>
<keyword evidence="8 10" id="KW-0472">Membrane</keyword>
<dbReference type="Proteomes" id="UP000886106">
    <property type="component" value="Unassembled WGS sequence"/>
</dbReference>
<keyword evidence="3" id="KW-0813">Transport</keyword>
<evidence type="ECO:0000256" key="1">
    <source>
        <dbReference type="ARBA" id="ARBA00004141"/>
    </source>
</evidence>
<organism evidence="11">
    <name type="scientific">candidate division WWE3 bacterium</name>
    <dbReference type="NCBI Taxonomy" id="2053526"/>
    <lineage>
        <taxon>Bacteria</taxon>
        <taxon>Katanobacteria</taxon>
    </lineage>
</organism>
<proteinExistence type="inferred from homology"/>
<evidence type="ECO:0000256" key="2">
    <source>
        <dbReference type="ARBA" id="ARBA00005751"/>
    </source>
</evidence>
<protein>
    <submittedName>
        <fullName evidence="11">Preprotein translocase subunit SecY</fullName>
    </submittedName>
</protein>
<comment type="subcellular location">
    <subcellularLocation>
        <location evidence="1">Membrane</location>
        <topology evidence="1">Multi-pass membrane protein</topology>
    </subcellularLocation>
</comment>
<keyword evidence="6 10" id="KW-1133">Transmembrane helix</keyword>
<evidence type="ECO:0000256" key="9">
    <source>
        <dbReference type="RuleBase" id="RU004349"/>
    </source>
</evidence>
<reference evidence="11" key="1">
    <citation type="journal article" date="2020" name="mSystems">
        <title>Genome- and Community-Level Interaction Insights into Carbon Utilization and Element Cycling Functions of Hydrothermarchaeota in Hydrothermal Sediment.</title>
        <authorList>
            <person name="Zhou Z."/>
            <person name="Liu Y."/>
            <person name="Xu W."/>
            <person name="Pan J."/>
            <person name="Luo Z.H."/>
            <person name="Li M."/>
        </authorList>
    </citation>
    <scope>NUCLEOTIDE SEQUENCE [LARGE SCALE GENOMIC DNA]</scope>
    <source>
        <strain evidence="11">HyVt-517</strain>
    </source>
</reference>
<keyword evidence="7" id="KW-0811">Translocation</keyword>
<dbReference type="HAMAP" id="MF_01465">
    <property type="entry name" value="SecY"/>
    <property type="match status" value="1"/>
</dbReference>
<dbReference type="NCBIfam" id="TIGR00967">
    <property type="entry name" value="3a0501s007"/>
    <property type="match status" value="1"/>
</dbReference>
<feature type="transmembrane region" description="Helical" evidence="10">
    <location>
        <begin position="241"/>
        <end position="260"/>
    </location>
</feature>
<evidence type="ECO:0000256" key="3">
    <source>
        <dbReference type="ARBA" id="ARBA00022448"/>
    </source>
</evidence>
<feature type="transmembrane region" description="Helical" evidence="10">
    <location>
        <begin position="30"/>
        <end position="48"/>
    </location>
</feature>
<evidence type="ECO:0000313" key="11">
    <source>
        <dbReference type="EMBL" id="HHH14195.1"/>
    </source>
</evidence>
<dbReference type="PANTHER" id="PTHR10906">
    <property type="entry name" value="SECY/SEC61-ALPHA FAMILY MEMBER"/>
    <property type="match status" value="1"/>
</dbReference>
<feature type="transmembrane region" description="Helical" evidence="10">
    <location>
        <begin position="187"/>
        <end position="209"/>
    </location>
</feature>
<dbReference type="Pfam" id="PF00344">
    <property type="entry name" value="SecY"/>
    <property type="match status" value="1"/>
</dbReference>
<dbReference type="GO" id="GO:0015031">
    <property type="term" value="P:protein transport"/>
    <property type="evidence" value="ECO:0007669"/>
    <property type="project" value="UniProtKB-KW"/>
</dbReference>
<keyword evidence="4 10" id="KW-0812">Transmembrane</keyword>
<accession>A0A7V5MH24</accession>
<dbReference type="Gene3D" id="1.10.3370.10">
    <property type="entry name" value="SecY subunit domain"/>
    <property type="match status" value="1"/>
</dbReference>